<dbReference type="InterPro" id="IPR018109">
    <property type="entry name" value="Folylpolyglutamate_synth_CS"/>
</dbReference>
<keyword evidence="2" id="KW-0436">Ligase</keyword>
<dbReference type="GO" id="GO:0046872">
    <property type="term" value="F:metal ion binding"/>
    <property type="evidence" value="ECO:0007669"/>
    <property type="project" value="UniProtKB-KW"/>
</dbReference>
<evidence type="ECO:0000256" key="1">
    <source>
        <dbReference type="ARBA" id="ARBA00008276"/>
    </source>
</evidence>
<dbReference type="SUPFAM" id="SSF53623">
    <property type="entry name" value="MurD-like peptide ligases, catalytic domain"/>
    <property type="match status" value="1"/>
</dbReference>
<dbReference type="InterPro" id="IPR001645">
    <property type="entry name" value="Folylpolyglutamate_synth"/>
</dbReference>
<dbReference type="InterPro" id="IPR036615">
    <property type="entry name" value="Mur_ligase_C_dom_sf"/>
</dbReference>
<evidence type="ECO:0000313" key="8">
    <source>
        <dbReference type="Proteomes" id="UP000467840"/>
    </source>
</evidence>
<keyword evidence="8" id="KW-1185">Reference proteome</keyword>
<keyword evidence="6" id="KW-0460">Magnesium</keyword>
<dbReference type="SUPFAM" id="SSF53244">
    <property type="entry name" value="MurD-like peptide ligases, peptide-binding domain"/>
    <property type="match status" value="1"/>
</dbReference>
<dbReference type="GO" id="GO:0005737">
    <property type="term" value="C:cytoplasm"/>
    <property type="evidence" value="ECO:0007669"/>
    <property type="project" value="TreeGrafter"/>
</dbReference>
<proteinExistence type="inferred from homology"/>
<comment type="similarity">
    <text evidence="1">Belongs to the folylpolyglutamate synthase family.</text>
</comment>
<dbReference type="PANTHER" id="PTHR11136:SF0">
    <property type="entry name" value="DIHYDROFOLATE SYNTHETASE-RELATED"/>
    <property type="match status" value="1"/>
</dbReference>
<gene>
    <name evidence="7" type="ORF">GH714_039965</name>
</gene>
<dbReference type="EMBL" id="JAAGAX010000005">
    <property type="protein sequence ID" value="KAF2315508.1"/>
    <property type="molecule type" value="Genomic_DNA"/>
</dbReference>
<reference evidence="7 8" key="1">
    <citation type="journal article" date="2020" name="Mol. Plant">
        <title>The Chromosome-Based Rubber Tree Genome Provides New Insights into Spurge Genome Evolution and Rubber Biosynthesis.</title>
        <authorList>
            <person name="Liu J."/>
            <person name="Shi C."/>
            <person name="Shi C.C."/>
            <person name="Li W."/>
            <person name="Zhang Q.J."/>
            <person name="Zhang Y."/>
            <person name="Li K."/>
            <person name="Lu H.F."/>
            <person name="Shi C."/>
            <person name="Zhu S.T."/>
            <person name="Xiao Z.Y."/>
            <person name="Nan H."/>
            <person name="Yue Y."/>
            <person name="Zhu X.G."/>
            <person name="Wu Y."/>
            <person name="Hong X.N."/>
            <person name="Fan G.Y."/>
            <person name="Tong Y."/>
            <person name="Zhang D."/>
            <person name="Mao C.L."/>
            <person name="Liu Y.L."/>
            <person name="Hao S.J."/>
            <person name="Liu W.Q."/>
            <person name="Lv M.Q."/>
            <person name="Zhang H.B."/>
            <person name="Liu Y."/>
            <person name="Hu-Tang G.R."/>
            <person name="Wang J.P."/>
            <person name="Wang J.H."/>
            <person name="Sun Y.H."/>
            <person name="Ni S.B."/>
            <person name="Chen W.B."/>
            <person name="Zhang X.C."/>
            <person name="Jiao Y.N."/>
            <person name="Eichler E.E."/>
            <person name="Li G.H."/>
            <person name="Liu X."/>
            <person name="Gao L.Z."/>
        </authorList>
    </citation>
    <scope>NUCLEOTIDE SEQUENCE [LARGE SCALE GENOMIC DNA]</scope>
    <source>
        <strain evidence="8">cv. GT1</strain>
        <tissue evidence="7">Leaf</tissue>
    </source>
</reference>
<evidence type="ECO:0000256" key="4">
    <source>
        <dbReference type="ARBA" id="ARBA00022741"/>
    </source>
</evidence>
<accession>A0A6A6MSV0</accession>
<protein>
    <submittedName>
        <fullName evidence="7">Uncharacterized protein</fullName>
    </submittedName>
</protein>
<dbReference type="GO" id="GO:0004326">
    <property type="term" value="F:tetrahydrofolylpolyglutamate synthase activity"/>
    <property type="evidence" value="ECO:0007669"/>
    <property type="project" value="InterPro"/>
</dbReference>
<keyword evidence="5" id="KW-0067">ATP-binding</keyword>
<evidence type="ECO:0000313" key="7">
    <source>
        <dbReference type="EMBL" id="KAF2315508.1"/>
    </source>
</evidence>
<evidence type="ECO:0000256" key="3">
    <source>
        <dbReference type="ARBA" id="ARBA00022723"/>
    </source>
</evidence>
<dbReference type="Proteomes" id="UP000467840">
    <property type="component" value="Chromosome 15"/>
</dbReference>
<evidence type="ECO:0000256" key="5">
    <source>
        <dbReference type="ARBA" id="ARBA00022840"/>
    </source>
</evidence>
<organism evidence="7 8">
    <name type="scientific">Hevea brasiliensis</name>
    <name type="common">Para rubber tree</name>
    <name type="synonym">Siphonia brasiliensis</name>
    <dbReference type="NCBI Taxonomy" id="3981"/>
    <lineage>
        <taxon>Eukaryota</taxon>
        <taxon>Viridiplantae</taxon>
        <taxon>Streptophyta</taxon>
        <taxon>Embryophyta</taxon>
        <taxon>Tracheophyta</taxon>
        <taxon>Spermatophyta</taxon>
        <taxon>Magnoliopsida</taxon>
        <taxon>eudicotyledons</taxon>
        <taxon>Gunneridae</taxon>
        <taxon>Pentapetalae</taxon>
        <taxon>rosids</taxon>
        <taxon>fabids</taxon>
        <taxon>Malpighiales</taxon>
        <taxon>Euphorbiaceae</taxon>
        <taxon>Crotonoideae</taxon>
        <taxon>Micrandreae</taxon>
        <taxon>Hevea</taxon>
    </lineage>
</organism>
<keyword evidence="3" id="KW-0479">Metal-binding</keyword>
<dbReference type="GO" id="GO:0008841">
    <property type="term" value="F:dihydrofolate synthase activity"/>
    <property type="evidence" value="ECO:0007669"/>
    <property type="project" value="TreeGrafter"/>
</dbReference>
<evidence type="ECO:0000256" key="2">
    <source>
        <dbReference type="ARBA" id="ARBA00022598"/>
    </source>
</evidence>
<dbReference type="InterPro" id="IPR036565">
    <property type="entry name" value="Mur-like_cat_sf"/>
</dbReference>
<dbReference type="GO" id="GO:0005524">
    <property type="term" value="F:ATP binding"/>
    <property type="evidence" value="ECO:0007669"/>
    <property type="project" value="UniProtKB-KW"/>
</dbReference>
<comment type="caution">
    <text evidence="7">The sequence shown here is derived from an EMBL/GenBank/DDBJ whole genome shotgun (WGS) entry which is preliminary data.</text>
</comment>
<dbReference type="PROSITE" id="PS01012">
    <property type="entry name" value="FOLYLPOLYGLU_SYNT_2"/>
    <property type="match status" value="1"/>
</dbReference>
<dbReference type="PANTHER" id="PTHR11136">
    <property type="entry name" value="FOLYLPOLYGLUTAMATE SYNTHASE-RELATED"/>
    <property type="match status" value="1"/>
</dbReference>
<dbReference type="Gene3D" id="3.40.1190.10">
    <property type="entry name" value="Mur-like, catalytic domain"/>
    <property type="match status" value="1"/>
</dbReference>
<evidence type="ECO:0000256" key="6">
    <source>
        <dbReference type="ARBA" id="ARBA00022842"/>
    </source>
</evidence>
<sequence length="242" mass="27103">MRFLQLLSESQWPAFPRRKAFYADGSGSLSRRRLEFKQLFFSYREETELKDFIDYLDSLKNYEKSGVPKDAGTDSDEGFDLGRMRRLMDRLGNPHSKFKVLTAIAFSLIVQENVDIAVIEAGLGGDRDATNIICSSGLALSVITSIAHTKESAKALVDTIKMTFPEARMALVVAMASDKDHMDFAREFLLGFLIKIISYQIPNFSLFLNGRAPCCLNSLYETPQLGVANDGMQAYSSLDRPN</sequence>
<name>A0A6A6MSV0_HEVBR</name>
<dbReference type="AlphaFoldDB" id="A0A6A6MSV0"/>
<keyword evidence="4" id="KW-0547">Nucleotide-binding</keyword>